<evidence type="ECO:0000256" key="2">
    <source>
        <dbReference type="SAM" id="MobiDB-lite"/>
    </source>
</evidence>
<evidence type="ECO:0000256" key="1">
    <source>
        <dbReference type="SAM" id="Coils"/>
    </source>
</evidence>
<feature type="coiled-coil region" evidence="1">
    <location>
        <begin position="16"/>
        <end position="43"/>
    </location>
</feature>
<dbReference type="Proteomes" id="UP001237642">
    <property type="component" value="Unassembled WGS sequence"/>
</dbReference>
<protein>
    <submittedName>
        <fullName evidence="3">Glycine-rich family protein</fullName>
    </submittedName>
</protein>
<reference evidence="3" key="1">
    <citation type="submission" date="2023-02" db="EMBL/GenBank/DDBJ databases">
        <title>Genome of toxic invasive species Heracleum sosnowskyi carries increased number of genes despite the absence of recent whole-genome duplications.</title>
        <authorList>
            <person name="Schelkunov M."/>
            <person name="Shtratnikova V."/>
            <person name="Makarenko M."/>
            <person name="Klepikova A."/>
            <person name="Omelchenko D."/>
            <person name="Novikova G."/>
            <person name="Obukhova E."/>
            <person name="Bogdanov V."/>
            <person name="Penin A."/>
            <person name="Logacheva M."/>
        </authorList>
    </citation>
    <scope>NUCLEOTIDE SEQUENCE</scope>
    <source>
        <strain evidence="3">Hsosn_3</strain>
        <tissue evidence="3">Leaf</tissue>
    </source>
</reference>
<comment type="caution">
    <text evidence="3">The sequence shown here is derived from an EMBL/GenBank/DDBJ whole genome shotgun (WGS) entry which is preliminary data.</text>
</comment>
<feature type="compositionally biased region" description="Polar residues" evidence="2">
    <location>
        <begin position="304"/>
        <end position="316"/>
    </location>
</feature>
<feature type="compositionally biased region" description="Low complexity" evidence="2">
    <location>
        <begin position="401"/>
        <end position="415"/>
    </location>
</feature>
<gene>
    <name evidence="3" type="ORF">POM88_046599</name>
</gene>
<keyword evidence="4" id="KW-1185">Reference proteome</keyword>
<evidence type="ECO:0000313" key="4">
    <source>
        <dbReference type="Proteomes" id="UP001237642"/>
    </source>
</evidence>
<feature type="compositionally biased region" description="Low complexity" evidence="2">
    <location>
        <begin position="368"/>
        <end position="392"/>
    </location>
</feature>
<accession>A0AAD8H9R8</accession>
<sequence>MAATATSSDVSDGPVLNFINKRLRALRKKLNRIAQMEESLAQNKPLNKEQEEVYKSKFSAIVAFEELEKLRQPLANAVAEEIDLAIRVKKGEGNVVEESEIEGVEKMGDEDFAIKEVLKLVYFSGLFDVKSLSDFERVLLTKSHERGCCLSYDHVSDEDVGNDLLGEKDLDLISRVGSLVVSRPFDTGLSHKDALEKCVEHAKLWISGSDQPIEEGSNVTYAFLKEKIAKIMASPYVTTMPEMKAPVEVVAGNYGSFQAQGEGFDVQYQQKDEDLANREVNESPDNQGGPVDELQKGEHEVENSTELPAQSESAQPQPEWEQNVRDVESKEQQFNHRRQFQNQRGGRARRGYSNGRGGGPRRGGGPYQNGRNQYNDQPGSYYPRNNYYNNRGSRGGGRGAPGNSNNNGSAVPSES</sequence>
<organism evidence="3 4">
    <name type="scientific">Heracleum sosnowskyi</name>
    <dbReference type="NCBI Taxonomy" id="360622"/>
    <lineage>
        <taxon>Eukaryota</taxon>
        <taxon>Viridiplantae</taxon>
        <taxon>Streptophyta</taxon>
        <taxon>Embryophyta</taxon>
        <taxon>Tracheophyta</taxon>
        <taxon>Spermatophyta</taxon>
        <taxon>Magnoliopsida</taxon>
        <taxon>eudicotyledons</taxon>
        <taxon>Gunneridae</taxon>
        <taxon>Pentapetalae</taxon>
        <taxon>asterids</taxon>
        <taxon>campanulids</taxon>
        <taxon>Apiales</taxon>
        <taxon>Apiaceae</taxon>
        <taxon>Apioideae</taxon>
        <taxon>apioid superclade</taxon>
        <taxon>Tordylieae</taxon>
        <taxon>Tordyliinae</taxon>
        <taxon>Heracleum</taxon>
    </lineage>
</organism>
<feature type="compositionally biased region" description="Gly residues" evidence="2">
    <location>
        <begin position="354"/>
        <end position="367"/>
    </location>
</feature>
<dbReference type="PANTHER" id="PTHR37736">
    <property type="entry name" value="GLYCINE-RICH PROTEIN"/>
    <property type="match status" value="1"/>
</dbReference>
<proteinExistence type="predicted"/>
<keyword evidence="1" id="KW-0175">Coiled coil</keyword>
<dbReference type="PANTHER" id="PTHR37736:SF1">
    <property type="entry name" value="GLYCINE-RICH PROTEIN"/>
    <property type="match status" value="1"/>
</dbReference>
<name>A0AAD8H9R8_9APIA</name>
<evidence type="ECO:0000313" key="3">
    <source>
        <dbReference type="EMBL" id="KAK1362125.1"/>
    </source>
</evidence>
<dbReference type="AlphaFoldDB" id="A0AAD8H9R8"/>
<feature type="compositionally biased region" description="Basic and acidic residues" evidence="2">
    <location>
        <begin position="293"/>
        <end position="302"/>
    </location>
</feature>
<dbReference type="EMBL" id="JAUIZM010000010">
    <property type="protein sequence ID" value="KAK1362125.1"/>
    <property type="molecule type" value="Genomic_DNA"/>
</dbReference>
<feature type="region of interest" description="Disordered" evidence="2">
    <location>
        <begin position="279"/>
        <end position="415"/>
    </location>
</feature>
<reference evidence="3" key="2">
    <citation type="submission" date="2023-05" db="EMBL/GenBank/DDBJ databases">
        <authorList>
            <person name="Schelkunov M.I."/>
        </authorList>
    </citation>
    <scope>NUCLEOTIDE SEQUENCE</scope>
    <source>
        <strain evidence="3">Hsosn_3</strain>
        <tissue evidence="3">Leaf</tissue>
    </source>
</reference>
<feature type="compositionally biased region" description="Basic and acidic residues" evidence="2">
    <location>
        <begin position="322"/>
        <end position="334"/>
    </location>
</feature>